<dbReference type="InterPro" id="IPR041246">
    <property type="entry name" value="Bact_MG10"/>
</dbReference>
<name>A0ABS8GS83_9FLAO</name>
<dbReference type="Pfam" id="PF13715">
    <property type="entry name" value="CarbopepD_reg_2"/>
    <property type="match status" value="1"/>
</dbReference>
<dbReference type="Pfam" id="PF17973">
    <property type="entry name" value="bMG10"/>
    <property type="match status" value="1"/>
</dbReference>
<proteinExistence type="inferred from homology"/>
<evidence type="ECO:0000256" key="1">
    <source>
        <dbReference type="ARBA" id="ARBA00010556"/>
    </source>
</evidence>
<dbReference type="Proteomes" id="UP001197770">
    <property type="component" value="Unassembled WGS sequence"/>
</dbReference>
<dbReference type="InterPro" id="IPR012910">
    <property type="entry name" value="Plug_dom"/>
</dbReference>
<dbReference type="Gene3D" id="2.60.40.1930">
    <property type="match status" value="1"/>
</dbReference>
<dbReference type="InterPro" id="IPR037066">
    <property type="entry name" value="Plug_dom_sf"/>
</dbReference>
<dbReference type="InterPro" id="IPR001599">
    <property type="entry name" value="Macroglobln_a2"/>
</dbReference>
<protein>
    <submittedName>
        <fullName evidence="3">Carboxypeptidase-like regulatory domain-containing protein</fullName>
    </submittedName>
</protein>
<evidence type="ECO:0000313" key="4">
    <source>
        <dbReference type="Proteomes" id="UP001197770"/>
    </source>
</evidence>
<comment type="caution">
    <text evidence="3">The sequence shown here is derived from an EMBL/GenBank/DDBJ whole genome shotgun (WGS) entry which is preliminary data.</text>
</comment>
<reference evidence="3 4" key="1">
    <citation type="submission" date="2021-11" db="EMBL/GenBank/DDBJ databases">
        <title>Seasonal and diel survey of microbial diversity of the Tyrrhenian coast.</title>
        <authorList>
            <person name="Gattoni G."/>
            <person name="Corral P."/>
        </authorList>
    </citation>
    <scope>NUCLEOTIDE SEQUENCE [LARGE SCALE GENOMIC DNA]</scope>
    <source>
        <strain evidence="3 4">Mr9</strain>
    </source>
</reference>
<dbReference type="Gene3D" id="1.50.10.20">
    <property type="match status" value="1"/>
</dbReference>
<organism evidence="3 4">
    <name type="scientific">Leeuwenhoekiella parthenopeia</name>
    <dbReference type="NCBI Taxonomy" id="2890320"/>
    <lineage>
        <taxon>Bacteria</taxon>
        <taxon>Pseudomonadati</taxon>
        <taxon>Bacteroidota</taxon>
        <taxon>Flavobacteriia</taxon>
        <taxon>Flavobacteriales</taxon>
        <taxon>Flavobacteriaceae</taxon>
        <taxon>Leeuwenhoekiella</taxon>
    </lineage>
</organism>
<gene>
    <name evidence="3" type="ORF">LLW17_07360</name>
</gene>
<sequence>MYKIITLLVLFYSLNFCWGQDSGYDNSWKTIHLNEIDGKIASALEETQTVLKKSKRNKDYDTYLKAKIYRWKFLQINTENSNNLILAEVNKTISEIPFPYSAILETYKAKWLNDYYKENRWTISRRGQINNPDLNDIETWDLMTLLKQIRKTYKFALNNSQKLIEQPSGNYEILLTTAKLNRKYRPSLYDILAHESLDFYRTDFYNLTRPEQTYELKSDKLFDLGNAFTEIQFKTPDSLFSRVDILKQYQKLERLHEENKNEEALVFTILERLEYVFQYHLSEEKWLLYENTLLQLEKAHEGREIQGLVRLKLAEKYKDLASTKLEEYSENSGYSQEEFEHLKKLNNGNWLLKYPDYNSKAIDLSQKIIENFPESAYSIKAAQLLEDLQRPELNLRTQETWTPEQKGRLLINYKNIDTLKIRIYKATAALLDARGKTFFEDSILKKFLETSPLVEDRILLPGSEDANQHSTETILPAFKKGPYLIYASASNIKDKLGTYSFFNVSSLTATQTEFDRYERLQVFNKTTGLPVKNAEVTTYTILNNGNYSTRVIDQLNYTDVQGVTDLRKHPGERRINNISIKTPTDSTTVSYYPGYYQSLEDVEENTDSIARTVVYTDRAIYRPGQKVYFKGVLLLRLNGKTQTIPNEYVSVYVDNANDEEIEDIILKTNEFGSFSGEFILPKSGLTGNFSIYAEENFDEDTFFYDSIDEFDWQTTTFKVEEYKRPTFEVTFNPLEEAFKPGDSIQVTGIAESFMGAKLSEIPVKYTITITKQFSYWRYGGNAESTQIANDTIFTDQDGNFKINFLSENFDDDEAIYNYKFFAEVTDLSGETRTATTTVRIGNKNLIANLRLPRQVLINDSLALHIESKNLNDQEVAASGTVQIFKLQAPDRILGDRLWEAPEIQTIAAEDFKKAFPTEPYFEEQKIENWPKGKLLFETSFKTNGVLEQKLLTDEKWPAGKYVTILNLKSENGATAETRETFDLTDPAATKLADYKAFEVNILDKDLNDSKSIKLRLATGFDSLPVFVKAFDGQENFYSKKVEISEPVQLTVPCKNTQQKGTYIQIFGIKNGLPVSWQTTITSPVQEKSQLLFSTKTFRTKIQPGIEETWSFTLKESTGKTPNAEILASMYDASLDEFTTSSWSTDVDFDDYYYGGYTRFPSFNQPNINDLSYFRNPYRGYTNYQNSVLSTFDELKTFGFTFGSPNSYQYRRYVESIVASTVSEQSTLQGNTQGIVTDSDGQPLPGVTVLVKGTQNGTTTNFDGQFALDAKPGATLEFSYVGFISKQAVVAKDKNLFIMLDEDSASLEEVVVVGYGTQTKASAVGSVMNAEEDISFVLAGKVAGVEVTNASGTSQEIRIRGVATVSGGKKPLYIVDGVPVEDFDMSASEITSIDVLKDAAATAVYGSRGANGVILITTKQALKDLTQVEARKNLDETAFFFPHIQTDKNGDFSFSFTTPEALTRWKLRLLAHDKSWTTGQMERTTVTQKELSIVPNAPRFLRQGDTINLTAKITNLSSGIQNGMATLFLFDALTGEPVDVKLANINATRSFNLMSKKSAAVGWTLTIPQDIEAVTYRVVAKSESFSDGEENILPVLSNRTLVTESIPLFVRSGETRTFEFDNLKQTNSSTLTNHKFTIEYTSNPAWYAIHALPYLMEFEHECSEQIFSRIYANSLGSHIVTSEPKIADVFNSWKKDSVLISNLEKNEELKNLILSETPWVRDAASETERKNRIAKLFEVEKLKTAQATGLARLKNNQLGSGAFPWFSGGSASEFITRHVVAGFGHLKKLGVSIDDSGIVNSGLEYLDTKLIRDKNNFSFNSLKPEDFYKQRSHLHYLYTRSYFLEDAPLKNDVSLIAAKILEYREKNWLELSVYEKGLLALVANRMNKKDLAEKILTSLKESAVYSETNGMYWKSNKPGWYWYQASIETHALIIEAFTEITQDTKSIEELKVWLLQNKRTNSWPTTKSTTEAAYALLLSGNDWLAVSDNTKIELGGNSIKTKKLHETAKEAGTGYLKLNWNAEEISPDFATIEIKNKNTSPGFGGAYWQYFEDLDNIKSNSESPLNVEQQLYLKENGPTGSTLKKIDKNTPIKVGDLVTVRLVVRTTSDMEFIHLKDTRASGFEPVNVLSRYKYQDNASYYESTRDAATHFFFDNLRKGTYVLEYNVRANNAGNFSNGITTIESMYAPEFSGHTTGKRVDIQE</sequence>
<dbReference type="Gene3D" id="2.170.130.10">
    <property type="entry name" value="TonB-dependent receptor, plug domain"/>
    <property type="match status" value="1"/>
</dbReference>
<feature type="domain" description="Alpha-2-macroglobulin" evidence="2">
    <location>
        <begin position="1436"/>
        <end position="1526"/>
    </location>
</feature>
<dbReference type="SUPFAM" id="SSF48239">
    <property type="entry name" value="Terpenoid cyclases/Protein prenyltransferases"/>
    <property type="match status" value="1"/>
</dbReference>
<evidence type="ECO:0000259" key="2">
    <source>
        <dbReference type="SMART" id="SM01360"/>
    </source>
</evidence>
<evidence type="ECO:0000313" key="3">
    <source>
        <dbReference type="EMBL" id="MCC4212530.1"/>
    </source>
</evidence>
<dbReference type="InterPro" id="IPR008969">
    <property type="entry name" value="CarboxyPept-like_regulatory"/>
</dbReference>
<dbReference type="Pfam" id="PF00207">
    <property type="entry name" value="A2M"/>
    <property type="match status" value="1"/>
</dbReference>
<comment type="similarity">
    <text evidence="1">Belongs to the protease inhibitor I39 (alpha-2-macroglobulin) family. Bacterial alpha-2-macroglobulin subfamily.</text>
</comment>
<dbReference type="EMBL" id="JAJGMW010000007">
    <property type="protein sequence ID" value="MCC4212530.1"/>
    <property type="molecule type" value="Genomic_DNA"/>
</dbReference>
<dbReference type="PANTHER" id="PTHR40094">
    <property type="entry name" value="ALPHA-2-MACROGLOBULIN HOMOLOG"/>
    <property type="match status" value="1"/>
</dbReference>
<dbReference type="Gene3D" id="2.60.40.1120">
    <property type="entry name" value="Carboxypeptidase-like, regulatory domain"/>
    <property type="match status" value="1"/>
</dbReference>
<dbReference type="InterPro" id="IPR023997">
    <property type="entry name" value="TonB-dep_OMP_SusC/RagA_CS"/>
</dbReference>
<dbReference type="RefSeq" id="WP_228229606.1">
    <property type="nucleotide sequence ID" value="NZ_JAJGMW010000007.1"/>
</dbReference>
<dbReference type="SUPFAM" id="SSF56935">
    <property type="entry name" value="Porins"/>
    <property type="match status" value="1"/>
</dbReference>
<dbReference type="NCBIfam" id="TIGR04057">
    <property type="entry name" value="SusC_RagA_signa"/>
    <property type="match status" value="1"/>
</dbReference>
<dbReference type="InterPro" id="IPR051802">
    <property type="entry name" value="YfhM-like"/>
</dbReference>
<dbReference type="InterPro" id="IPR002890">
    <property type="entry name" value="MG2"/>
</dbReference>
<dbReference type="Pfam" id="PF07715">
    <property type="entry name" value="Plug"/>
    <property type="match status" value="1"/>
</dbReference>
<keyword evidence="4" id="KW-1185">Reference proteome</keyword>
<dbReference type="PANTHER" id="PTHR40094:SF1">
    <property type="entry name" value="UBIQUITIN DOMAIN-CONTAINING PROTEIN"/>
    <property type="match status" value="1"/>
</dbReference>
<dbReference type="SMART" id="SM01360">
    <property type="entry name" value="A2M"/>
    <property type="match status" value="1"/>
</dbReference>
<dbReference type="SUPFAM" id="SSF49464">
    <property type="entry name" value="Carboxypeptidase regulatory domain-like"/>
    <property type="match status" value="1"/>
</dbReference>
<dbReference type="InterPro" id="IPR008930">
    <property type="entry name" value="Terpenoid_cyclase/PrenylTrfase"/>
</dbReference>
<dbReference type="Pfam" id="PF01835">
    <property type="entry name" value="MG2"/>
    <property type="match status" value="1"/>
</dbReference>
<accession>A0ABS8GS83</accession>